<evidence type="ECO:0000313" key="3">
    <source>
        <dbReference type="Proteomes" id="UP000537592"/>
    </source>
</evidence>
<dbReference type="AlphaFoldDB" id="A0A7W5Z7N6"/>
<comment type="caution">
    <text evidence="2">The sequence shown here is derived from an EMBL/GenBank/DDBJ whole genome shotgun (WGS) entry which is preliminary data.</text>
</comment>
<feature type="region of interest" description="Disordered" evidence="1">
    <location>
        <begin position="1"/>
        <end position="21"/>
    </location>
</feature>
<dbReference type="EMBL" id="JACICC010000010">
    <property type="protein sequence ID" value="MBB3811006.1"/>
    <property type="molecule type" value="Genomic_DNA"/>
</dbReference>
<proteinExistence type="predicted"/>
<dbReference type="Proteomes" id="UP000537592">
    <property type="component" value="Unassembled WGS sequence"/>
</dbReference>
<organism evidence="2 3">
    <name type="scientific">Pseudochelatococcus contaminans</name>
    <dbReference type="NCBI Taxonomy" id="1538103"/>
    <lineage>
        <taxon>Bacteria</taxon>
        <taxon>Pseudomonadati</taxon>
        <taxon>Pseudomonadota</taxon>
        <taxon>Alphaproteobacteria</taxon>
        <taxon>Hyphomicrobiales</taxon>
        <taxon>Chelatococcaceae</taxon>
        <taxon>Pseudochelatococcus</taxon>
    </lineage>
</organism>
<evidence type="ECO:0000313" key="2">
    <source>
        <dbReference type="EMBL" id="MBB3811006.1"/>
    </source>
</evidence>
<sequence>MNRQLNGKTRPHGKPVNPGRFHRGRIRSFIVRLCCDGIPALRADSLRLSPERFAFKSIHRIGRKVRFNTESGTTDVPDSLNLNKFPSAGWSHPTGIRFKKAILEDLGSSRRS</sequence>
<protein>
    <submittedName>
        <fullName evidence="2">Uncharacterized protein</fullName>
    </submittedName>
</protein>
<evidence type="ECO:0000256" key="1">
    <source>
        <dbReference type="SAM" id="MobiDB-lite"/>
    </source>
</evidence>
<reference evidence="2 3" key="1">
    <citation type="submission" date="2020-08" db="EMBL/GenBank/DDBJ databases">
        <title>Genomic Encyclopedia of Type Strains, Phase IV (KMG-IV): sequencing the most valuable type-strain genomes for metagenomic binning, comparative biology and taxonomic classification.</title>
        <authorList>
            <person name="Goeker M."/>
        </authorList>
    </citation>
    <scope>NUCLEOTIDE SEQUENCE [LARGE SCALE GENOMIC DNA]</scope>
    <source>
        <strain evidence="2 3">DSM 28760</strain>
    </source>
</reference>
<keyword evidence="3" id="KW-1185">Reference proteome</keyword>
<name>A0A7W5Z7N6_9HYPH</name>
<accession>A0A7W5Z7N6</accession>
<gene>
    <name evidence="2" type="ORF">FHS81_003117</name>
</gene>
<dbReference type="RefSeq" id="WP_183754396.1">
    <property type="nucleotide sequence ID" value="NZ_JACICC010000010.1"/>
</dbReference>